<comment type="cofactor">
    <cofactor evidence="11">
        <name>[2Fe-2S] cluster</name>
        <dbReference type="ChEBI" id="CHEBI:190135"/>
    </cofactor>
    <text evidence="11">Binds 1 [2Fe-2S] cluster per subunit.</text>
</comment>
<dbReference type="InterPro" id="IPR017938">
    <property type="entry name" value="Riboflavin_synthase-like_b-brl"/>
</dbReference>
<name>A0A1C3ES18_9PLAN</name>
<dbReference type="GO" id="GO:0046872">
    <property type="term" value="F:metal ion binding"/>
    <property type="evidence" value="ECO:0007669"/>
    <property type="project" value="UniProtKB-KW"/>
</dbReference>
<comment type="similarity">
    <text evidence="1 11">Belongs to the PyrK family.</text>
</comment>
<comment type="pathway">
    <text evidence="11">Pyrimidine metabolism; UMP biosynthesis via de novo pathway; orotate from (S)-dihydroorotate (NAD(+) route): step 1/1.</text>
</comment>
<feature type="binding site" evidence="11 12">
    <location>
        <position position="243"/>
    </location>
    <ligand>
        <name>[2Fe-2S] cluster</name>
        <dbReference type="ChEBI" id="CHEBI:190135"/>
    </ligand>
</feature>
<comment type="cofactor">
    <cofactor evidence="11">
        <name>FAD</name>
        <dbReference type="ChEBI" id="CHEBI:57692"/>
    </cofactor>
    <text evidence="11">Binds 1 FAD per subunit.</text>
</comment>
<keyword evidence="9 11" id="KW-0408">Iron</keyword>
<dbReference type="PRINTS" id="PR00410">
    <property type="entry name" value="PHEHYDRXLASE"/>
</dbReference>
<evidence type="ECO:0000256" key="10">
    <source>
        <dbReference type="ARBA" id="ARBA00023014"/>
    </source>
</evidence>
<comment type="caution">
    <text evidence="14">The sequence shown here is derived from an EMBL/GenBank/DDBJ whole genome shotgun (WGS) entry which is preliminary data.</text>
</comment>
<dbReference type="InterPro" id="IPR023455">
    <property type="entry name" value="Dihydroorotate_DHASE_ETsu"/>
</dbReference>
<dbReference type="GO" id="GO:0051537">
    <property type="term" value="F:2 iron, 2 sulfur cluster binding"/>
    <property type="evidence" value="ECO:0007669"/>
    <property type="project" value="UniProtKB-KW"/>
</dbReference>
<evidence type="ECO:0000256" key="1">
    <source>
        <dbReference type="ARBA" id="ARBA00006422"/>
    </source>
</evidence>
<dbReference type="Gene3D" id="3.40.50.80">
    <property type="entry name" value="Nucleotide-binding domain of ferredoxin-NADP reductase (FNR) module"/>
    <property type="match status" value="1"/>
</dbReference>
<feature type="binding site" evidence="11 12">
    <location>
        <position position="248"/>
    </location>
    <ligand>
        <name>[2Fe-2S] cluster</name>
        <dbReference type="ChEBI" id="CHEBI:190135"/>
    </ligand>
</feature>
<dbReference type="InterPro" id="IPR008333">
    <property type="entry name" value="Cbr1-like_FAD-bd_dom"/>
</dbReference>
<keyword evidence="2 11" id="KW-0813">Transport</keyword>
<evidence type="ECO:0000256" key="11">
    <source>
        <dbReference type="HAMAP-Rule" id="MF_01211"/>
    </source>
</evidence>
<dbReference type="Gene3D" id="2.10.240.10">
    <property type="entry name" value="Dihydroorotate dehydrogenase, electron transfer subunit"/>
    <property type="match status" value="1"/>
</dbReference>
<organism evidence="14 15">
    <name type="scientific">Planctopirus hydrillae</name>
    <dbReference type="NCBI Taxonomy" id="1841610"/>
    <lineage>
        <taxon>Bacteria</taxon>
        <taxon>Pseudomonadati</taxon>
        <taxon>Planctomycetota</taxon>
        <taxon>Planctomycetia</taxon>
        <taxon>Planctomycetales</taxon>
        <taxon>Planctomycetaceae</taxon>
        <taxon>Planctopirus</taxon>
    </lineage>
</organism>
<keyword evidence="7 11" id="KW-0665">Pyrimidine biosynthesis</keyword>
<dbReference type="Pfam" id="PF10418">
    <property type="entry name" value="DHODB_Fe-S_bind"/>
    <property type="match status" value="1"/>
</dbReference>
<comment type="cofactor">
    <cofactor evidence="12">
        <name>[2Fe-2S] cluster</name>
        <dbReference type="ChEBI" id="CHEBI:190135"/>
    </cofactor>
    <text evidence="12">Binds 1 [2Fe-2S] cluster per subunit.</text>
</comment>
<dbReference type="Gene3D" id="2.40.30.10">
    <property type="entry name" value="Translation factors"/>
    <property type="match status" value="1"/>
</dbReference>
<gene>
    <name evidence="11" type="primary">pyrK</name>
    <name evidence="14" type="ORF">A6X21_02445</name>
</gene>
<dbReference type="InterPro" id="IPR001433">
    <property type="entry name" value="OxRdtase_FAD/NAD-bd"/>
</dbReference>
<keyword evidence="4 11" id="KW-0001">2Fe-2S</keyword>
<evidence type="ECO:0000256" key="9">
    <source>
        <dbReference type="ARBA" id="ARBA00023004"/>
    </source>
</evidence>
<dbReference type="GO" id="GO:0050660">
    <property type="term" value="F:flavin adenine dinucleotide binding"/>
    <property type="evidence" value="ECO:0007669"/>
    <property type="project" value="InterPro"/>
</dbReference>
<dbReference type="HAMAP" id="MF_01211">
    <property type="entry name" value="DHODB_Fe_S_bind"/>
    <property type="match status" value="1"/>
</dbReference>
<keyword evidence="10 11" id="KW-0411">Iron-sulfur</keyword>
<dbReference type="SUPFAM" id="SSF52343">
    <property type="entry name" value="Ferredoxin reductase-like, C-terminal NADP-linked domain"/>
    <property type="match status" value="1"/>
</dbReference>
<comment type="subunit">
    <text evidence="11">Heterotetramer of 2 PyrK and 2 PyrD type B subunits.</text>
</comment>
<dbReference type="GO" id="GO:0016491">
    <property type="term" value="F:oxidoreductase activity"/>
    <property type="evidence" value="ECO:0007669"/>
    <property type="project" value="InterPro"/>
</dbReference>
<evidence type="ECO:0000256" key="5">
    <source>
        <dbReference type="ARBA" id="ARBA00022723"/>
    </source>
</evidence>
<dbReference type="Proteomes" id="UP000094828">
    <property type="component" value="Unassembled WGS sequence"/>
</dbReference>
<dbReference type="InterPro" id="IPR012165">
    <property type="entry name" value="Cyt_c3_hydrogenase_gsu"/>
</dbReference>
<dbReference type="InterPro" id="IPR050353">
    <property type="entry name" value="PyrK_electron_transfer"/>
</dbReference>
<dbReference type="Pfam" id="PF00175">
    <property type="entry name" value="NAD_binding_1"/>
    <property type="match status" value="1"/>
</dbReference>
<feature type="binding site" evidence="11 12">
    <location>
        <position position="251"/>
    </location>
    <ligand>
        <name>[2Fe-2S] cluster</name>
        <dbReference type="ChEBI" id="CHEBI:190135"/>
    </ligand>
</feature>
<evidence type="ECO:0000313" key="14">
    <source>
        <dbReference type="EMBL" id="ODA36030.1"/>
    </source>
</evidence>
<evidence type="ECO:0000313" key="15">
    <source>
        <dbReference type="Proteomes" id="UP000094828"/>
    </source>
</evidence>
<accession>A0A1C3ES18</accession>
<dbReference type="InterPro" id="IPR037117">
    <property type="entry name" value="Dihydroorotate_DH_ele_sf"/>
</dbReference>
<dbReference type="RefSeq" id="WP_068845860.1">
    <property type="nucleotide sequence ID" value="NZ_LYDR01000030.1"/>
</dbReference>
<keyword evidence="15" id="KW-1185">Reference proteome</keyword>
<keyword evidence="3 11" id="KW-0285">Flavoprotein</keyword>
<dbReference type="InterPro" id="IPR039261">
    <property type="entry name" value="FNR_nucleotide-bd"/>
</dbReference>
<evidence type="ECO:0000256" key="4">
    <source>
        <dbReference type="ARBA" id="ARBA00022714"/>
    </source>
</evidence>
<dbReference type="UniPathway" id="UPA00070">
    <property type="reaction ID" value="UER00945"/>
</dbReference>
<dbReference type="InterPro" id="IPR017927">
    <property type="entry name" value="FAD-bd_FR_type"/>
</dbReference>
<feature type="binding site" evidence="11 12">
    <location>
        <position position="272"/>
    </location>
    <ligand>
        <name>[2Fe-2S] cluster</name>
        <dbReference type="ChEBI" id="CHEBI:190135"/>
    </ligand>
</feature>
<dbReference type="PANTHER" id="PTHR43513:SF3">
    <property type="entry name" value="DIHYDROOROTATE DEHYDROGENASE B (NAD(+)), ELECTRON TRANSFER SUBUNIT-RELATED"/>
    <property type="match status" value="1"/>
</dbReference>
<protein>
    <recommendedName>
        <fullName evidence="11">Dihydroorotate dehydrogenase B (NAD(+)), electron transfer subunit</fullName>
    </recommendedName>
    <alternativeName>
        <fullName evidence="11">Dihydroorotate oxidase B, electron transfer subunit</fullName>
    </alternativeName>
</protein>
<sequence length="289" mass="31252">MSAVQQKARVLLHEAMAKNTFRLRLDGVELATTITPGQFFMVKIPGENDPLLGRPFALFDICKDAEGRVAGLEFGYVVVGKMTGRLAQLQAGDEVEIWGPLGNGFPASPGGRLVFVAGGIGQTPFLALAREALGVQSYPQQNPRKVVQPSSVTLCYGARNAEFLAGVEDFKSVPGLKVELATDDGSEGHRGYVTQLLEEHLKAPGEPVTIYACGPEPMLKAVQKLALSYNATCWLSLETPMACGFGACFSCVAKIRETTPAGEESWDYRRTCVEGPVFEARELIFENHP</sequence>
<feature type="domain" description="FAD-binding FR-type" evidence="13">
    <location>
        <begin position="3"/>
        <end position="107"/>
    </location>
</feature>
<dbReference type="EMBL" id="LYDR01000030">
    <property type="protein sequence ID" value="ODA36030.1"/>
    <property type="molecule type" value="Genomic_DNA"/>
</dbReference>
<keyword evidence="6 11" id="KW-0274">FAD</keyword>
<dbReference type="CDD" id="cd06218">
    <property type="entry name" value="DHOD_e_trans"/>
    <property type="match status" value="1"/>
</dbReference>
<dbReference type="OrthoDB" id="9789468at2"/>
<dbReference type="PANTHER" id="PTHR43513">
    <property type="entry name" value="DIHYDROOROTATE DEHYDROGENASE B (NAD(+)), ELECTRON TRANSFER SUBUNIT"/>
    <property type="match status" value="1"/>
</dbReference>
<reference evidence="14 15" key="1">
    <citation type="submission" date="2016-05" db="EMBL/GenBank/DDBJ databases">
        <title>Genomic and physiological characterization of Planctopirus sp. isolated from fresh water lake.</title>
        <authorList>
            <person name="Subhash Y."/>
            <person name="Ramana C."/>
        </authorList>
    </citation>
    <scope>NUCLEOTIDE SEQUENCE [LARGE SCALE GENOMIC DNA]</scope>
    <source>
        <strain evidence="14 15">JC280</strain>
    </source>
</reference>
<dbReference type="STRING" id="1841610.A6X21_02445"/>
<dbReference type="GO" id="GO:0044205">
    <property type="term" value="P:'de novo' UMP biosynthetic process"/>
    <property type="evidence" value="ECO:0007669"/>
    <property type="project" value="UniProtKB-UniRule"/>
</dbReference>
<dbReference type="AlphaFoldDB" id="A0A1C3ES18"/>
<dbReference type="PROSITE" id="PS51384">
    <property type="entry name" value="FAD_FR"/>
    <property type="match status" value="1"/>
</dbReference>
<keyword evidence="8 11" id="KW-0249">Electron transport</keyword>
<dbReference type="Pfam" id="PF00970">
    <property type="entry name" value="FAD_binding_6"/>
    <property type="match status" value="1"/>
</dbReference>
<evidence type="ECO:0000259" key="13">
    <source>
        <dbReference type="PROSITE" id="PS51384"/>
    </source>
</evidence>
<keyword evidence="5 11" id="KW-0479">Metal-binding</keyword>
<comment type="caution">
    <text evidence="11">Lacks conserved residue(s) required for the propagation of feature annotation.</text>
</comment>
<dbReference type="PIRSF" id="PIRSF006816">
    <property type="entry name" value="Cyc3_hyd_g"/>
    <property type="match status" value="1"/>
</dbReference>
<comment type="function">
    <text evidence="11">Responsible for channeling the electrons from the oxidation of dihydroorotate from the FMN redox center in the PyrD type B subunit to the ultimate electron acceptor NAD(+).</text>
</comment>
<evidence type="ECO:0000256" key="2">
    <source>
        <dbReference type="ARBA" id="ARBA00022448"/>
    </source>
</evidence>
<dbReference type="GO" id="GO:0009055">
    <property type="term" value="F:electron transfer activity"/>
    <property type="evidence" value="ECO:0007669"/>
    <property type="project" value="UniProtKB-UniRule"/>
</dbReference>
<evidence type="ECO:0000256" key="6">
    <source>
        <dbReference type="ARBA" id="ARBA00022827"/>
    </source>
</evidence>
<dbReference type="SUPFAM" id="SSF63380">
    <property type="entry name" value="Riboflavin synthase domain-like"/>
    <property type="match status" value="1"/>
</dbReference>
<evidence type="ECO:0000256" key="8">
    <source>
        <dbReference type="ARBA" id="ARBA00022982"/>
    </source>
</evidence>
<evidence type="ECO:0000256" key="3">
    <source>
        <dbReference type="ARBA" id="ARBA00022630"/>
    </source>
</evidence>
<proteinExistence type="inferred from homology"/>
<evidence type="ECO:0000256" key="12">
    <source>
        <dbReference type="PIRSR" id="PIRSR006816-2"/>
    </source>
</evidence>
<evidence type="ECO:0000256" key="7">
    <source>
        <dbReference type="ARBA" id="ARBA00022975"/>
    </source>
</evidence>
<dbReference type="InterPro" id="IPR019480">
    <property type="entry name" value="Dihydroorotate_DH_Fe-S-bd"/>
</dbReference>